<sequence>MARLADRGGLPEPARGRGPDRRAVRPRRGRGRDPGGARPGRGLPRSRRPPPAGGRCACLRRHLPRSRPSTC</sequence>
<dbReference type="AlphaFoldDB" id="A0A4Z1BT48"/>
<reference evidence="2 3" key="1">
    <citation type="submission" date="2019-04" db="EMBL/GenBank/DDBJ databases">
        <title>Three New Species of Nocardioides, Nocardioides euryhalodurans sp. nov., Nocardioides seonyuensis sp. nov. and Nocardioides eburneoflavus sp. nov. Isolated from Soil.</title>
        <authorList>
            <person name="Roh S.G."/>
            <person name="Lee C."/>
            <person name="Kim M.-K."/>
            <person name="Kim S.B."/>
        </authorList>
    </citation>
    <scope>NUCLEOTIDE SEQUENCE [LARGE SCALE GENOMIC DNA]</scope>
    <source>
        <strain evidence="2 3">MMS17-SY213</strain>
    </source>
</reference>
<dbReference type="EMBL" id="SRRO01000001">
    <property type="protein sequence ID" value="TGN64451.1"/>
    <property type="molecule type" value="Genomic_DNA"/>
</dbReference>
<protein>
    <submittedName>
        <fullName evidence="2">Uncharacterized protein</fullName>
    </submittedName>
</protein>
<feature type="compositionally biased region" description="Basic and acidic residues" evidence="1">
    <location>
        <begin position="14"/>
        <end position="23"/>
    </location>
</feature>
<evidence type="ECO:0000313" key="2">
    <source>
        <dbReference type="EMBL" id="TGN64451.1"/>
    </source>
</evidence>
<keyword evidence="3" id="KW-1185">Reference proteome</keyword>
<evidence type="ECO:0000313" key="3">
    <source>
        <dbReference type="Proteomes" id="UP000297496"/>
    </source>
</evidence>
<gene>
    <name evidence="2" type="ORF">EXE59_11120</name>
</gene>
<feature type="region of interest" description="Disordered" evidence="1">
    <location>
        <begin position="1"/>
        <end position="71"/>
    </location>
</feature>
<evidence type="ECO:0000256" key="1">
    <source>
        <dbReference type="SAM" id="MobiDB-lite"/>
    </source>
</evidence>
<proteinExistence type="predicted"/>
<dbReference type="Proteomes" id="UP000297496">
    <property type="component" value="Unassembled WGS sequence"/>
</dbReference>
<organism evidence="2 3">
    <name type="scientific">Nocardioides eburneiflavus</name>
    <dbReference type="NCBI Taxonomy" id="2518372"/>
    <lineage>
        <taxon>Bacteria</taxon>
        <taxon>Bacillati</taxon>
        <taxon>Actinomycetota</taxon>
        <taxon>Actinomycetes</taxon>
        <taxon>Propionibacteriales</taxon>
        <taxon>Nocardioidaceae</taxon>
        <taxon>Nocardioides</taxon>
    </lineage>
</organism>
<comment type="caution">
    <text evidence="2">The sequence shown here is derived from an EMBL/GenBank/DDBJ whole genome shotgun (WGS) entry which is preliminary data.</text>
</comment>
<accession>A0A4Z1BT48</accession>
<name>A0A4Z1BT48_9ACTN</name>